<dbReference type="GO" id="GO:0008104">
    <property type="term" value="P:intracellular protein localization"/>
    <property type="evidence" value="ECO:0007669"/>
    <property type="project" value="TreeGrafter"/>
</dbReference>
<protein>
    <recommendedName>
        <fullName evidence="10">Protein odr-4 homolog</fullName>
    </recommendedName>
</protein>
<reference evidence="8" key="1">
    <citation type="submission" date="2015-04" db="UniProtKB">
        <authorList>
            <consortium name="EnsemblPlants"/>
        </authorList>
    </citation>
    <scope>IDENTIFICATION</scope>
    <source>
        <strain evidence="8">SL10</strain>
    </source>
</reference>
<dbReference type="Pfam" id="PF14778">
    <property type="entry name" value="ODR4-like"/>
    <property type="match status" value="1"/>
</dbReference>
<keyword evidence="4 7" id="KW-1133">Transmembrane helix</keyword>
<organism evidence="8">
    <name type="scientific">Oryza nivara</name>
    <name type="common">Indian wild rice</name>
    <name type="synonym">Oryza sativa f. spontanea</name>
    <dbReference type="NCBI Taxonomy" id="4536"/>
    <lineage>
        <taxon>Eukaryota</taxon>
        <taxon>Viridiplantae</taxon>
        <taxon>Streptophyta</taxon>
        <taxon>Embryophyta</taxon>
        <taxon>Tracheophyta</taxon>
        <taxon>Spermatophyta</taxon>
        <taxon>Magnoliopsida</taxon>
        <taxon>Liliopsida</taxon>
        <taxon>Poales</taxon>
        <taxon>Poaceae</taxon>
        <taxon>BOP clade</taxon>
        <taxon>Oryzoideae</taxon>
        <taxon>Oryzeae</taxon>
        <taxon>Oryzinae</taxon>
        <taxon>Oryza</taxon>
    </lineage>
</organism>
<dbReference type="PANTHER" id="PTHR33966:SF1">
    <property type="entry name" value="PROTEIN ODR-4 HOMOLOG"/>
    <property type="match status" value="1"/>
</dbReference>
<evidence type="ECO:0000256" key="1">
    <source>
        <dbReference type="ARBA" id="ARBA00004370"/>
    </source>
</evidence>
<evidence type="ECO:0008006" key="10">
    <source>
        <dbReference type="Google" id="ProtNLM"/>
    </source>
</evidence>
<sequence>MYGPSLVSTCSAHEANAAQVDPRERSREKQSGTRVLSLFSPPLSRNGLPLRCSPHRRRRFPTGNPSPPQKRREEKRRGGIWIVERMVKTVVGEEAQLKALEETLSAYASPAQVGLVVGKLSASSDRALAYSLIPTPPTDSGAPACSLLRAAPNPKAAKAASSDASSSLDFDVDWVAEHARQVSRMLLGGMTVIGIYIWASEASFKATSPAVLSQVLRAVSQVAPLYGTGVDERLLIHISYSPRRWACRICDMSSGRLRPCDFKYTKLLASLQTFRCTYNFEIRLPVVQAEPFKKVISKAISHLTKQVQNAKALIDGVLFLDDMDNTLEGPHNVEFLVPFKNNLPAEEGVAGLLLFAGSVSALAYLGPKESIAEVISDLKLDIITSLRSRLDIILDEADDDSTTNNLENSLSQKATQVVFHELRAPYSFPFPRRILIPWLAGSYICDYLQQSETMEDAMERCKEVMSLEADMGNYSIVEPESASAAMLGSFWDVVPGALSKAPSEPGLKEMNSGQNGSRKTHGSSFSILMAFVVLLIAVLVGCIFTLSATLKT</sequence>
<evidence type="ECO:0000256" key="4">
    <source>
        <dbReference type="ARBA" id="ARBA00022989"/>
    </source>
</evidence>
<accession>A0A0E0IQA0</accession>
<dbReference type="HOGENOM" id="CLU_048358_1_0_1"/>
<reference evidence="8" key="2">
    <citation type="submission" date="2018-04" db="EMBL/GenBank/DDBJ databases">
        <title>OnivRS2 (Oryza nivara Reference Sequence Version 2).</title>
        <authorList>
            <person name="Zhang J."/>
            <person name="Kudrna D."/>
            <person name="Lee S."/>
            <person name="Talag J."/>
            <person name="Rajasekar S."/>
            <person name="Welchert J."/>
            <person name="Hsing Y.-I."/>
            <person name="Wing R.A."/>
        </authorList>
    </citation>
    <scope>NUCLEOTIDE SEQUENCE [LARGE SCALE GENOMIC DNA]</scope>
</reference>
<keyword evidence="5 7" id="KW-0472">Membrane</keyword>
<dbReference type="GO" id="GO:0016020">
    <property type="term" value="C:membrane"/>
    <property type="evidence" value="ECO:0007669"/>
    <property type="project" value="UniProtKB-SubCell"/>
</dbReference>
<feature type="compositionally biased region" description="Basic and acidic residues" evidence="6">
    <location>
        <begin position="21"/>
        <end position="31"/>
    </location>
</feature>
<dbReference type="Proteomes" id="UP000006591">
    <property type="component" value="Chromosome 10"/>
</dbReference>
<dbReference type="PANTHER" id="PTHR33966">
    <property type="entry name" value="PROTEIN ODR-4 HOMOLOG"/>
    <property type="match status" value="1"/>
</dbReference>
<dbReference type="OMA" id="REDCCER"/>
<feature type="region of interest" description="Disordered" evidence="6">
    <location>
        <begin position="13"/>
        <end position="77"/>
    </location>
</feature>
<feature type="transmembrane region" description="Helical" evidence="7">
    <location>
        <begin position="527"/>
        <end position="550"/>
    </location>
</feature>
<dbReference type="InterPro" id="IPR029454">
    <property type="entry name" value="ODR-4-like"/>
</dbReference>
<keyword evidence="3 7" id="KW-0812">Transmembrane</keyword>
<dbReference type="eggNOG" id="KOG4703">
    <property type="taxonomic scope" value="Eukaryota"/>
</dbReference>
<evidence type="ECO:0000313" key="8">
    <source>
        <dbReference type="EnsemblPlants" id="ONIVA10G04340.1"/>
    </source>
</evidence>
<evidence type="ECO:0000256" key="6">
    <source>
        <dbReference type="SAM" id="MobiDB-lite"/>
    </source>
</evidence>
<evidence type="ECO:0000256" key="5">
    <source>
        <dbReference type="ARBA" id="ARBA00023136"/>
    </source>
</evidence>
<keyword evidence="9" id="KW-1185">Reference proteome</keyword>
<dbReference type="Gramene" id="ONIVA10G04340.1">
    <property type="protein sequence ID" value="ONIVA10G04340.1"/>
    <property type="gene ID" value="ONIVA10G04340"/>
</dbReference>
<dbReference type="GO" id="GO:0012505">
    <property type="term" value="C:endomembrane system"/>
    <property type="evidence" value="ECO:0007669"/>
    <property type="project" value="TreeGrafter"/>
</dbReference>
<comment type="similarity">
    <text evidence="2">Belongs to the ODR-4 family.</text>
</comment>
<dbReference type="AlphaFoldDB" id="A0A0E0IQA0"/>
<evidence type="ECO:0000256" key="3">
    <source>
        <dbReference type="ARBA" id="ARBA00022692"/>
    </source>
</evidence>
<name>A0A0E0IQA0_ORYNI</name>
<dbReference type="EnsemblPlants" id="ONIVA10G04340.1">
    <property type="protein sequence ID" value="ONIVA10G04340.1"/>
    <property type="gene ID" value="ONIVA10G04340"/>
</dbReference>
<evidence type="ECO:0000313" key="9">
    <source>
        <dbReference type="Proteomes" id="UP000006591"/>
    </source>
</evidence>
<evidence type="ECO:0000256" key="2">
    <source>
        <dbReference type="ARBA" id="ARBA00010131"/>
    </source>
</evidence>
<comment type="subcellular location">
    <subcellularLocation>
        <location evidence="1">Membrane</location>
    </subcellularLocation>
</comment>
<proteinExistence type="inferred from homology"/>
<evidence type="ECO:0000256" key="7">
    <source>
        <dbReference type="SAM" id="Phobius"/>
    </source>
</evidence>